<proteinExistence type="predicted"/>
<comment type="caution">
    <text evidence="2">The sequence shown here is derived from an EMBL/GenBank/DDBJ whole genome shotgun (WGS) entry which is preliminary data.</text>
</comment>
<dbReference type="PANTHER" id="PTHR34404">
    <property type="entry name" value="REGULATORY PROTEIN, FMDB FAMILY"/>
    <property type="match status" value="1"/>
</dbReference>
<dbReference type="EMBL" id="JADIMF010000087">
    <property type="protein sequence ID" value="MBO8469266.1"/>
    <property type="molecule type" value="Genomic_DNA"/>
</dbReference>
<dbReference type="Pfam" id="PF09723">
    <property type="entry name" value="Zn_ribbon_8"/>
    <property type="match status" value="1"/>
</dbReference>
<accession>A0A9D9IBN3</accession>
<protein>
    <recommendedName>
        <fullName evidence="1">Putative regulatory protein FmdB zinc ribbon domain-containing protein</fullName>
    </recommendedName>
</protein>
<dbReference type="NCBIfam" id="TIGR02605">
    <property type="entry name" value="CxxC_CxxC_SSSS"/>
    <property type="match status" value="1"/>
</dbReference>
<dbReference type="Proteomes" id="UP000810292">
    <property type="component" value="Unassembled WGS sequence"/>
</dbReference>
<dbReference type="PANTHER" id="PTHR34404:SF2">
    <property type="entry name" value="CONSERVED SERINE RICH PROTEIN"/>
    <property type="match status" value="1"/>
</dbReference>
<reference evidence="2" key="2">
    <citation type="journal article" date="2021" name="PeerJ">
        <title>Extensive microbial diversity within the chicken gut microbiome revealed by metagenomics and culture.</title>
        <authorList>
            <person name="Gilroy R."/>
            <person name="Ravi A."/>
            <person name="Getino M."/>
            <person name="Pursley I."/>
            <person name="Horton D.L."/>
            <person name="Alikhan N.F."/>
            <person name="Baker D."/>
            <person name="Gharbi K."/>
            <person name="Hall N."/>
            <person name="Watson M."/>
            <person name="Adriaenssens E.M."/>
            <person name="Foster-Nyarko E."/>
            <person name="Jarju S."/>
            <person name="Secka A."/>
            <person name="Antonio M."/>
            <person name="Oren A."/>
            <person name="Chaudhuri R.R."/>
            <person name="La Ragione R."/>
            <person name="Hildebrand F."/>
            <person name="Pallen M.J."/>
        </authorList>
    </citation>
    <scope>NUCLEOTIDE SEQUENCE</scope>
    <source>
        <strain evidence="2">14700</strain>
    </source>
</reference>
<gene>
    <name evidence="2" type="ORF">IAA72_05735</name>
</gene>
<organism evidence="2 3">
    <name type="scientific">Candidatus Ornithospirochaeta stercoravium</name>
    <dbReference type="NCBI Taxonomy" id="2840897"/>
    <lineage>
        <taxon>Bacteria</taxon>
        <taxon>Pseudomonadati</taxon>
        <taxon>Spirochaetota</taxon>
        <taxon>Spirochaetia</taxon>
        <taxon>Spirochaetales</taxon>
        <taxon>Spirochaetaceae</taxon>
        <taxon>Spirochaetaceae incertae sedis</taxon>
        <taxon>Candidatus Ornithospirochaeta</taxon>
    </lineage>
</organism>
<reference evidence="2" key="1">
    <citation type="submission" date="2020-10" db="EMBL/GenBank/DDBJ databases">
        <authorList>
            <person name="Gilroy R."/>
        </authorList>
    </citation>
    <scope>NUCLEOTIDE SEQUENCE</scope>
    <source>
        <strain evidence="2">14700</strain>
    </source>
</reference>
<evidence type="ECO:0000313" key="3">
    <source>
        <dbReference type="Proteomes" id="UP000810292"/>
    </source>
</evidence>
<name>A0A9D9IBN3_9SPIO</name>
<evidence type="ECO:0000259" key="1">
    <source>
        <dbReference type="SMART" id="SM00834"/>
    </source>
</evidence>
<feature type="domain" description="Putative regulatory protein FmdB zinc ribbon" evidence="1">
    <location>
        <begin position="1"/>
        <end position="42"/>
    </location>
</feature>
<dbReference type="InterPro" id="IPR013429">
    <property type="entry name" value="Regulatory_FmdB_Zinc_ribbon"/>
</dbReference>
<dbReference type="SMART" id="SM00834">
    <property type="entry name" value="CxxC_CXXC_SSSS"/>
    <property type="match status" value="1"/>
</dbReference>
<evidence type="ECO:0000313" key="2">
    <source>
        <dbReference type="EMBL" id="MBO8469266.1"/>
    </source>
</evidence>
<sequence length="70" mass="7744">MPLYEYRCTKCGNDYEVIKGFADDADHDTCPKCNGEAERVFSGAPEVVYHGSGYYCTDHKSGCSGCPHKE</sequence>
<dbReference type="AlphaFoldDB" id="A0A9D9IBN3"/>